<reference evidence="3" key="1">
    <citation type="submission" date="2023-03" db="EMBL/GenBank/DDBJ databases">
        <authorList>
            <person name="Steffen K."/>
            <person name="Cardenas P."/>
        </authorList>
    </citation>
    <scope>NUCLEOTIDE SEQUENCE</scope>
</reference>
<evidence type="ECO:0000313" key="3">
    <source>
        <dbReference type="EMBL" id="CAI8010517.1"/>
    </source>
</evidence>
<keyword evidence="4" id="KW-1185">Reference proteome</keyword>
<organism evidence="3 4">
    <name type="scientific">Geodia barretti</name>
    <name type="common">Barrett's horny sponge</name>
    <dbReference type="NCBI Taxonomy" id="519541"/>
    <lineage>
        <taxon>Eukaryota</taxon>
        <taxon>Metazoa</taxon>
        <taxon>Porifera</taxon>
        <taxon>Demospongiae</taxon>
        <taxon>Heteroscleromorpha</taxon>
        <taxon>Tetractinellida</taxon>
        <taxon>Astrophorina</taxon>
        <taxon>Geodiidae</taxon>
        <taxon>Geodia</taxon>
    </lineage>
</organism>
<sequence>MRTAVALVFVALAAVPCVSAQGGLVSLYRYWRIIGGDHFYTTNVNEIGACAHGVVGINGYKSEGVQCLIYSKPVAGSVALYRYFLGGPPLDHFYTTDSAEIGTTTTGTTGKHGYHSEGIVGYCFPNQKPGTIPLYRYYNGHNVDHFYTTNAAEIGTTTPGSVGKHGYTFEKIQCYVLPYYG</sequence>
<feature type="chain" id="PRO_5041380302" description="DUF5648 domain-containing protein" evidence="1">
    <location>
        <begin position="21"/>
        <end position="181"/>
    </location>
</feature>
<dbReference type="Pfam" id="PF18885">
    <property type="entry name" value="DUF5648"/>
    <property type="match status" value="1"/>
</dbReference>
<dbReference type="Proteomes" id="UP001174909">
    <property type="component" value="Unassembled WGS sequence"/>
</dbReference>
<proteinExistence type="predicted"/>
<gene>
    <name evidence="3" type="ORF">GBAR_LOCUS6936</name>
</gene>
<feature type="domain" description="DUF5648" evidence="2">
    <location>
        <begin position="27"/>
        <end position="177"/>
    </location>
</feature>
<protein>
    <recommendedName>
        <fullName evidence="2">DUF5648 domain-containing protein</fullName>
    </recommendedName>
</protein>
<name>A0AA35RI16_GEOBA</name>
<accession>A0AA35RI16</accession>
<evidence type="ECO:0000259" key="2">
    <source>
        <dbReference type="Pfam" id="PF18885"/>
    </source>
</evidence>
<evidence type="ECO:0000256" key="1">
    <source>
        <dbReference type="SAM" id="SignalP"/>
    </source>
</evidence>
<comment type="caution">
    <text evidence="3">The sequence shown here is derived from an EMBL/GenBank/DDBJ whole genome shotgun (WGS) entry which is preliminary data.</text>
</comment>
<dbReference type="InterPro" id="IPR043708">
    <property type="entry name" value="DUF5648"/>
</dbReference>
<dbReference type="AlphaFoldDB" id="A0AA35RI16"/>
<feature type="signal peptide" evidence="1">
    <location>
        <begin position="1"/>
        <end position="20"/>
    </location>
</feature>
<evidence type="ECO:0000313" key="4">
    <source>
        <dbReference type="Proteomes" id="UP001174909"/>
    </source>
</evidence>
<dbReference type="EMBL" id="CASHTH010001041">
    <property type="protein sequence ID" value="CAI8010517.1"/>
    <property type="molecule type" value="Genomic_DNA"/>
</dbReference>
<keyword evidence="1" id="KW-0732">Signal</keyword>